<evidence type="ECO:0000256" key="2">
    <source>
        <dbReference type="ARBA" id="ARBA00022980"/>
    </source>
</evidence>
<dbReference type="PANTHER" id="PTHR21569:SF1">
    <property type="entry name" value="SMALL RIBOSOMAL SUBUNIT PROTEIN US9M"/>
    <property type="match status" value="1"/>
</dbReference>
<keyword evidence="9" id="KW-1185">Reference proteome</keyword>
<feature type="region of interest" description="Disordered" evidence="7">
    <location>
        <begin position="105"/>
        <end position="130"/>
    </location>
</feature>
<keyword evidence="3 5" id="KW-0687">Ribonucleoprotein</keyword>
<evidence type="ECO:0000256" key="5">
    <source>
        <dbReference type="HAMAP-Rule" id="MF_00532"/>
    </source>
</evidence>
<dbReference type="SUPFAM" id="SSF54211">
    <property type="entry name" value="Ribosomal protein S5 domain 2-like"/>
    <property type="match status" value="1"/>
</dbReference>
<dbReference type="GO" id="GO:0003735">
    <property type="term" value="F:structural constituent of ribosome"/>
    <property type="evidence" value="ECO:0007669"/>
    <property type="project" value="InterPro"/>
</dbReference>
<dbReference type="AlphaFoldDB" id="A0A3R9NYK9"/>
<evidence type="ECO:0000256" key="4">
    <source>
        <dbReference type="ARBA" id="ARBA00035259"/>
    </source>
</evidence>
<dbReference type="GO" id="GO:0006412">
    <property type="term" value="P:translation"/>
    <property type="evidence" value="ECO:0007669"/>
    <property type="project" value="UniProtKB-UniRule"/>
</dbReference>
<reference evidence="8 9" key="1">
    <citation type="submission" date="2018-10" db="EMBL/GenBank/DDBJ databases">
        <title>Draft genome sequence of Bacillus salarius IM0101, isolated from a hypersaline soil in Inner Mongolia, China.</title>
        <authorList>
            <person name="Yamprayoonswat W."/>
            <person name="Boonvisut S."/>
            <person name="Jumpathong W."/>
            <person name="Sittihan S."/>
            <person name="Ruangsuj P."/>
            <person name="Wanthongcharoen S."/>
            <person name="Thongpramul N."/>
            <person name="Pimmason S."/>
            <person name="Yu B."/>
            <person name="Yasawong M."/>
        </authorList>
    </citation>
    <scope>NUCLEOTIDE SEQUENCE [LARGE SCALE GENOMIC DNA]</scope>
    <source>
        <strain evidence="8 9">IM0101</strain>
    </source>
</reference>
<name>A0A3R9NYK9_9BACI</name>
<evidence type="ECO:0000256" key="6">
    <source>
        <dbReference type="RuleBase" id="RU003815"/>
    </source>
</evidence>
<dbReference type="Proteomes" id="UP000275076">
    <property type="component" value="Unassembled WGS sequence"/>
</dbReference>
<evidence type="ECO:0000256" key="1">
    <source>
        <dbReference type="ARBA" id="ARBA00005251"/>
    </source>
</evidence>
<dbReference type="HAMAP" id="MF_00532_B">
    <property type="entry name" value="Ribosomal_uS9_B"/>
    <property type="match status" value="1"/>
</dbReference>
<dbReference type="OrthoDB" id="9803965at2"/>
<dbReference type="InterPro" id="IPR000754">
    <property type="entry name" value="Ribosomal_uS9"/>
</dbReference>
<dbReference type="InterPro" id="IPR014721">
    <property type="entry name" value="Ribsml_uS5_D2-typ_fold_subgr"/>
</dbReference>
<evidence type="ECO:0000313" key="9">
    <source>
        <dbReference type="Proteomes" id="UP000275076"/>
    </source>
</evidence>
<dbReference type="InterPro" id="IPR020574">
    <property type="entry name" value="Ribosomal_uS9_CS"/>
</dbReference>
<dbReference type="EMBL" id="RBVX01000115">
    <property type="protein sequence ID" value="RSL28938.1"/>
    <property type="molecule type" value="Genomic_DNA"/>
</dbReference>
<dbReference type="PANTHER" id="PTHR21569">
    <property type="entry name" value="RIBOSOMAL PROTEIN S9"/>
    <property type="match status" value="1"/>
</dbReference>
<evidence type="ECO:0000313" key="8">
    <source>
        <dbReference type="EMBL" id="RSL28938.1"/>
    </source>
</evidence>
<dbReference type="GO" id="GO:0003723">
    <property type="term" value="F:RNA binding"/>
    <property type="evidence" value="ECO:0007669"/>
    <property type="project" value="TreeGrafter"/>
</dbReference>
<proteinExistence type="inferred from homology"/>
<evidence type="ECO:0000256" key="3">
    <source>
        <dbReference type="ARBA" id="ARBA00023274"/>
    </source>
</evidence>
<accession>A0A3R9NYK9</accession>
<dbReference type="InterPro" id="IPR023035">
    <property type="entry name" value="Ribosomal_uS9_bac/plastid"/>
</dbReference>
<dbReference type="Gene3D" id="3.30.230.10">
    <property type="match status" value="1"/>
</dbReference>
<feature type="compositionally biased region" description="Basic residues" evidence="7">
    <location>
        <begin position="111"/>
        <end position="130"/>
    </location>
</feature>
<comment type="caution">
    <text evidence="8">The sequence shown here is derived from an EMBL/GenBank/DDBJ whole genome shotgun (WGS) entry which is preliminary data.</text>
</comment>
<dbReference type="InterPro" id="IPR020568">
    <property type="entry name" value="Ribosomal_Su5_D2-typ_SF"/>
</dbReference>
<dbReference type="NCBIfam" id="NF001099">
    <property type="entry name" value="PRK00132.1"/>
    <property type="match status" value="1"/>
</dbReference>
<keyword evidence="2 5" id="KW-0689">Ribosomal protein</keyword>
<dbReference type="PROSITE" id="PS00360">
    <property type="entry name" value="RIBOSOMAL_S9"/>
    <property type="match status" value="1"/>
</dbReference>
<comment type="similarity">
    <text evidence="1 5 6">Belongs to the universal ribosomal protein uS9 family.</text>
</comment>
<protein>
    <recommendedName>
        <fullName evidence="4 5">Small ribosomal subunit protein uS9</fullName>
    </recommendedName>
</protein>
<dbReference type="RefSeq" id="WP_125563455.1">
    <property type="nucleotide sequence ID" value="NZ_RBVX01000115.1"/>
</dbReference>
<evidence type="ECO:0000256" key="7">
    <source>
        <dbReference type="SAM" id="MobiDB-lite"/>
    </source>
</evidence>
<organism evidence="8 9">
    <name type="scientific">Salibacterium salarium</name>
    <dbReference type="NCBI Taxonomy" id="284579"/>
    <lineage>
        <taxon>Bacteria</taxon>
        <taxon>Bacillati</taxon>
        <taxon>Bacillota</taxon>
        <taxon>Bacilli</taxon>
        <taxon>Bacillales</taxon>
        <taxon>Bacillaceae</taxon>
    </lineage>
</organism>
<dbReference type="FunFam" id="3.30.230.10:FF:000001">
    <property type="entry name" value="30S ribosomal protein S9"/>
    <property type="match status" value="1"/>
</dbReference>
<dbReference type="GO" id="GO:0022627">
    <property type="term" value="C:cytosolic small ribosomal subunit"/>
    <property type="evidence" value="ECO:0007669"/>
    <property type="project" value="TreeGrafter"/>
</dbReference>
<gene>
    <name evidence="5" type="primary">rpsI</name>
    <name evidence="8" type="ORF">D7Z54_33875</name>
</gene>
<dbReference type="Pfam" id="PF00380">
    <property type="entry name" value="Ribosomal_S9"/>
    <property type="match status" value="1"/>
</dbReference>
<sequence length="130" mass="14592">MAQVQYYGTGRRKNAVARVFVVPGDGKITINDRNIDEYFDLETLKLVVKQPLAETGTEGQYDLKVNVDGGGFTGQAGAIRHGLSRALLEVDPDFRKPLKDAGYLTRDSRMKERKKYGLKSARRAPQFSKR</sequence>